<name>A0AAX4JZE3_9TREE</name>
<evidence type="ECO:0000313" key="8">
    <source>
        <dbReference type="EMBL" id="WWC89878.1"/>
    </source>
</evidence>
<dbReference type="PROSITE" id="PS50850">
    <property type="entry name" value="MFS"/>
    <property type="match status" value="1"/>
</dbReference>
<evidence type="ECO:0000256" key="1">
    <source>
        <dbReference type="ARBA" id="ARBA00004141"/>
    </source>
</evidence>
<feature type="transmembrane region" description="Helical" evidence="6">
    <location>
        <begin position="103"/>
        <end position="124"/>
    </location>
</feature>
<dbReference type="GO" id="GO:0016020">
    <property type="term" value="C:membrane"/>
    <property type="evidence" value="ECO:0007669"/>
    <property type="project" value="UniProtKB-SubCell"/>
</dbReference>
<comment type="subcellular location">
    <subcellularLocation>
        <location evidence="1">Membrane</location>
        <topology evidence="1">Multi-pass membrane protein</topology>
    </subcellularLocation>
</comment>
<evidence type="ECO:0000256" key="2">
    <source>
        <dbReference type="ARBA" id="ARBA00010992"/>
    </source>
</evidence>
<dbReference type="Gene3D" id="1.20.1250.20">
    <property type="entry name" value="MFS general substrate transporter like domains"/>
    <property type="match status" value="1"/>
</dbReference>
<evidence type="ECO:0000256" key="5">
    <source>
        <dbReference type="ARBA" id="ARBA00023136"/>
    </source>
</evidence>
<gene>
    <name evidence="8" type="ORF">L201_004806</name>
</gene>
<dbReference type="PANTHER" id="PTHR48022:SF68">
    <property type="entry name" value="MAJOR FACILITATOR SUPERFAMILY (MFS) PROFILE DOMAIN-CONTAINING PROTEIN-RELATED"/>
    <property type="match status" value="1"/>
</dbReference>
<feature type="transmembrane region" description="Helical" evidence="6">
    <location>
        <begin position="230"/>
        <end position="250"/>
    </location>
</feature>
<dbReference type="EMBL" id="CP144103">
    <property type="protein sequence ID" value="WWC89878.1"/>
    <property type="molecule type" value="Genomic_DNA"/>
</dbReference>
<protein>
    <recommendedName>
        <fullName evidence="7">Major facilitator superfamily (MFS) profile domain-containing protein</fullName>
    </recommendedName>
</protein>
<dbReference type="Proteomes" id="UP001355207">
    <property type="component" value="Chromosome 6"/>
</dbReference>
<proteinExistence type="inferred from homology"/>
<dbReference type="InterPro" id="IPR005828">
    <property type="entry name" value="MFS_sugar_transport-like"/>
</dbReference>
<dbReference type="Pfam" id="PF00083">
    <property type="entry name" value="Sugar_tr"/>
    <property type="match status" value="1"/>
</dbReference>
<keyword evidence="3 6" id="KW-0812">Transmembrane</keyword>
<dbReference type="InterPro" id="IPR020846">
    <property type="entry name" value="MFS_dom"/>
</dbReference>
<dbReference type="InterPro" id="IPR050360">
    <property type="entry name" value="MFS_Sugar_Transporters"/>
</dbReference>
<dbReference type="PANTHER" id="PTHR48022">
    <property type="entry name" value="PLASTIDIC GLUCOSE TRANSPORTER 4"/>
    <property type="match status" value="1"/>
</dbReference>
<comment type="similarity">
    <text evidence="2">Belongs to the major facilitator superfamily. Sugar transporter (TC 2.A.1.1) family.</text>
</comment>
<evidence type="ECO:0000256" key="3">
    <source>
        <dbReference type="ARBA" id="ARBA00022692"/>
    </source>
</evidence>
<dbReference type="AlphaFoldDB" id="A0AAX4JZE3"/>
<feature type="transmembrane region" description="Helical" evidence="6">
    <location>
        <begin position="48"/>
        <end position="67"/>
    </location>
</feature>
<reference evidence="8 9" key="1">
    <citation type="submission" date="2024-01" db="EMBL/GenBank/DDBJ databases">
        <title>Comparative genomics of Cryptococcus and Kwoniella reveals pathogenesis evolution and contrasting modes of karyotype evolution via chromosome fusion or intercentromeric recombination.</title>
        <authorList>
            <person name="Coelho M.A."/>
            <person name="David-Palma M."/>
            <person name="Shea T."/>
            <person name="Bowers K."/>
            <person name="McGinley-Smith S."/>
            <person name="Mohammad A.W."/>
            <person name="Gnirke A."/>
            <person name="Yurkov A.M."/>
            <person name="Nowrousian M."/>
            <person name="Sun S."/>
            <person name="Cuomo C.A."/>
            <person name="Heitman J."/>
        </authorList>
    </citation>
    <scope>NUCLEOTIDE SEQUENCE [LARGE SCALE GENOMIC DNA]</scope>
    <source>
        <strain evidence="8 9">CBS 6074</strain>
    </source>
</reference>
<keyword evidence="4 6" id="KW-1133">Transmembrane helix</keyword>
<organism evidence="8 9">
    <name type="scientific">Kwoniella dendrophila CBS 6074</name>
    <dbReference type="NCBI Taxonomy" id="1295534"/>
    <lineage>
        <taxon>Eukaryota</taxon>
        <taxon>Fungi</taxon>
        <taxon>Dikarya</taxon>
        <taxon>Basidiomycota</taxon>
        <taxon>Agaricomycotina</taxon>
        <taxon>Tremellomycetes</taxon>
        <taxon>Tremellales</taxon>
        <taxon>Cryptococcaceae</taxon>
        <taxon>Kwoniella</taxon>
    </lineage>
</organism>
<keyword evidence="5 6" id="KW-0472">Membrane</keyword>
<dbReference type="GeneID" id="91095476"/>
<feature type="transmembrane region" description="Helical" evidence="6">
    <location>
        <begin position="131"/>
        <end position="151"/>
    </location>
</feature>
<evidence type="ECO:0000256" key="4">
    <source>
        <dbReference type="ARBA" id="ARBA00022989"/>
    </source>
</evidence>
<sequence length="277" mass="30959">MAHLQRADSIKKDEEIYTSSGEADKGAVVETHDTAFAGLTKMQAMRKFWRPCLFCLITAFGVVMDGYQTSLPGSVLANAGFIKQFGTVHDPKTGKVSVKAQYISMWSGLAYLCQYIGNWAGGFISDRWGRLYTLWALTIVFTGGIITEIVARNYKDWLAAKMLMGLGQCLLQQGVLTYISEVAPTQLRGALMSTYGWAYALGQLFVAIALNTLNTTKPDNYLNAIYSEFVFLGLWIISLIFLPETPWFYARKEDELKAKKVLSRIYKNVDGYDIGII</sequence>
<dbReference type="SUPFAM" id="SSF103473">
    <property type="entry name" value="MFS general substrate transporter"/>
    <property type="match status" value="1"/>
</dbReference>
<evidence type="ECO:0000259" key="7">
    <source>
        <dbReference type="PROSITE" id="PS50850"/>
    </source>
</evidence>
<feature type="domain" description="Major facilitator superfamily (MFS) profile" evidence="7">
    <location>
        <begin position="54"/>
        <end position="277"/>
    </location>
</feature>
<accession>A0AAX4JZE3</accession>
<keyword evidence="9" id="KW-1185">Reference proteome</keyword>
<dbReference type="RefSeq" id="XP_066076641.1">
    <property type="nucleotide sequence ID" value="XM_066220544.1"/>
</dbReference>
<evidence type="ECO:0000313" key="9">
    <source>
        <dbReference type="Proteomes" id="UP001355207"/>
    </source>
</evidence>
<evidence type="ECO:0000256" key="6">
    <source>
        <dbReference type="SAM" id="Phobius"/>
    </source>
</evidence>
<feature type="transmembrane region" description="Helical" evidence="6">
    <location>
        <begin position="191"/>
        <end position="210"/>
    </location>
</feature>
<dbReference type="InterPro" id="IPR036259">
    <property type="entry name" value="MFS_trans_sf"/>
</dbReference>
<dbReference type="GO" id="GO:0005351">
    <property type="term" value="F:carbohydrate:proton symporter activity"/>
    <property type="evidence" value="ECO:0007669"/>
    <property type="project" value="TreeGrafter"/>
</dbReference>